<gene>
    <name evidence="3" type="ORF">B0I18_102135</name>
</gene>
<evidence type="ECO:0000313" key="4">
    <source>
        <dbReference type="Proteomes" id="UP000240572"/>
    </source>
</evidence>
<dbReference type="RefSeq" id="WP_106522189.1">
    <property type="nucleotide sequence ID" value="NZ_PYGD01000002.1"/>
</dbReference>
<protein>
    <submittedName>
        <fullName evidence="3">Histidine kinase</fullName>
    </submittedName>
</protein>
<keyword evidence="1" id="KW-1133">Transmembrane helix</keyword>
<organism evidence="3 4">
    <name type="scientific">Taibaiella chishuiensis</name>
    <dbReference type="NCBI Taxonomy" id="1434707"/>
    <lineage>
        <taxon>Bacteria</taxon>
        <taxon>Pseudomonadati</taxon>
        <taxon>Bacteroidota</taxon>
        <taxon>Chitinophagia</taxon>
        <taxon>Chitinophagales</taxon>
        <taxon>Chitinophagaceae</taxon>
        <taxon>Taibaiella</taxon>
    </lineage>
</organism>
<feature type="transmembrane region" description="Helical" evidence="1">
    <location>
        <begin position="131"/>
        <end position="151"/>
    </location>
</feature>
<name>A0A2P8D7F8_9BACT</name>
<sequence length="358" mass="41586">MDQIDSGIAKDIRGNRLLHFFLSPERRLHRHVLCLALIAFMVLRSHNEEYTATGAALMKTVLLAWLTALPYINMYWLVPRFLFKRRYLAYLALVFSITLSSFFLVFEGGKRLIAPYHIGPERTETLTLESVFSFLFAFSVLMAASTSIKLFQRWILDSYRFRQLENSRLHSELDQLKSQITPHFLFNMLNNTHVLIQKDPALASEVILKLSDLLRYQLYDSTRDRVLLRADIRFLDDFLNLEKIRRDFFQFTIAEIGVKEDTVVPPFIFISFVENAVKHGAGIDGDFYVHLKFEARNNRLFFSCENSKPSPMATSGPQKGGLGLINVKRRLDLIYPGNYKLDIRENEQRYLITLSTPL</sequence>
<evidence type="ECO:0000259" key="2">
    <source>
        <dbReference type="Pfam" id="PF06580"/>
    </source>
</evidence>
<accession>A0A2P8D7F8</accession>
<keyword evidence="1" id="KW-0812">Transmembrane</keyword>
<dbReference type="Proteomes" id="UP000240572">
    <property type="component" value="Unassembled WGS sequence"/>
</dbReference>
<comment type="caution">
    <text evidence="3">The sequence shown here is derived from an EMBL/GenBank/DDBJ whole genome shotgun (WGS) entry which is preliminary data.</text>
</comment>
<evidence type="ECO:0000313" key="3">
    <source>
        <dbReference type="EMBL" id="PSK93165.1"/>
    </source>
</evidence>
<keyword evidence="3" id="KW-0808">Transferase</keyword>
<dbReference type="AlphaFoldDB" id="A0A2P8D7F8"/>
<dbReference type="PANTHER" id="PTHR34220">
    <property type="entry name" value="SENSOR HISTIDINE KINASE YPDA"/>
    <property type="match status" value="1"/>
</dbReference>
<feature type="domain" description="Signal transduction histidine kinase internal region" evidence="2">
    <location>
        <begin position="172"/>
        <end position="246"/>
    </location>
</feature>
<dbReference type="PANTHER" id="PTHR34220:SF7">
    <property type="entry name" value="SENSOR HISTIDINE KINASE YPDA"/>
    <property type="match status" value="1"/>
</dbReference>
<dbReference type="Gene3D" id="3.30.565.10">
    <property type="entry name" value="Histidine kinase-like ATPase, C-terminal domain"/>
    <property type="match status" value="1"/>
</dbReference>
<feature type="transmembrane region" description="Helical" evidence="1">
    <location>
        <begin position="56"/>
        <end position="78"/>
    </location>
</feature>
<dbReference type="GO" id="GO:0000155">
    <property type="term" value="F:phosphorelay sensor kinase activity"/>
    <property type="evidence" value="ECO:0007669"/>
    <property type="project" value="InterPro"/>
</dbReference>
<keyword evidence="1" id="KW-0472">Membrane</keyword>
<reference evidence="3 4" key="1">
    <citation type="submission" date="2018-03" db="EMBL/GenBank/DDBJ databases">
        <title>Genomic Encyclopedia of Type Strains, Phase III (KMG-III): the genomes of soil and plant-associated and newly described type strains.</title>
        <authorList>
            <person name="Whitman W."/>
        </authorList>
    </citation>
    <scope>NUCLEOTIDE SEQUENCE [LARGE SCALE GENOMIC DNA]</scope>
    <source>
        <strain evidence="3 4">CGMCC 1.12700</strain>
    </source>
</reference>
<evidence type="ECO:0000256" key="1">
    <source>
        <dbReference type="SAM" id="Phobius"/>
    </source>
</evidence>
<dbReference type="InterPro" id="IPR050640">
    <property type="entry name" value="Bact_2-comp_sensor_kinase"/>
</dbReference>
<feature type="transmembrane region" description="Helical" evidence="1">
    <location>
        <begin position="87"/>
        <end position="106"/>
    </location>
</feature>
<dbReference type="GO" id="GO:0016020">
    <property type="term" value="C:membrane"/>
    <property type="evidence" value="ECO:0007669"/>
    <property type="project" value="InterPro"/>
</dbReference>
<keyword evidence="4" id="KW-1185">Reference proteome</keyword>
<dbReference type="InterPro" id="IPR010559">
    <property type="entry name" value="Sig_transdc_His_kin_internal"/>
</dbReference>
<dbReference type="OrthoDB" id="9792992at2"/>
<proteinExistence type="predicted"/>
<keyword evidence="3" id="KW-0418">Kinase</keyword>
<dbReference type="InterPro" id="IPR036890">
    <property type="entry name" value="HATPase_C_sf"/>
</dbReference>
<dbReference type="EMBL" id="PYGD01000002">
    <property type="protein sequence ID" value="PSK93165.1"/>
    <property type="molecule type" value="Genomic_DNA"/>
</dbReference>
<dbReference type="Pfam" id="PF06580">
    <property type="entry name" value="His_kinase"/>
    <property type="match status" value="1"/>
</dbReference>